<sequence>MKKTLIATTMLVATAGVAAAEVTISGYGRFGAQYVEDRGVGLSDTIISSRLRFNVDATTETDAGVTFGARLRFQNDDGDTQTVGNNAKFSASFSGFTVSVGNVDTAFDSVALTYDSEMGYEDSSFGDSQASFFAYASKAIPAGAAGYMGVAATYSFGDANFYFSYVNPDQRVSTLPVGTNEEVGLAFDYSVGQFKIAAAYTADAAGIADNDIAFLGAAYAISDVANVGLNYYDNGTIAGVDVGDQVTLYGNYTFGATTVRAYASDLEGASNTAFGIGADYALGEGTRLSGSIQSGFASETVADLGVRFNF</sequence>
<comment type="caution">
    <text evidence="3">The sequence shown here is derived from an EMBL/GenBank/DDBJ whole genome shotgun (WGS) entry which is preliminary data.</text>
</comment>
<dbReference type="Proteomes" id="UP001517376">
    <property type="component" value="Unassembled WGS sequence"/>
</dbReference>
<evidence type="ECO:0000313" key="4">
    <source>
        <dbReference type="Proteomes" id="UP001517376"/>
    </source>
</evidence>
<accession>A0ABW9Y3Q9</accession>
<dbReference type="InterPro" id="IPR033900">
    <property type="entry name" value="Gram_neg_porin_domain"/>
</dbReference>
<dbReference type="Pfam" id="PF13609">
    <property type="entry name" value="Porin_4"/>
    <property type="match status" value="1"/>
</dbReference>
<evidence type="ECO:0000313" key="3">
    <source>
        <dbReference type="EMBL" id="NBE07165.1"/>
    </source>
</evidence>
<protein>
    <submittedName>
        <fullName evidence="3">Porin</fullName>
    </submittedName>
</protein>
<organism evidence="3 4">
    <name type="scientific">Paragemmobacter ruber</name>
    <dbReference type="NCBI Taxonomy" id="1985673"/>
    <lineage>
        <taxon>Bacteria</taxon>
        <taxon>Pseudomonadati</taxon>
        <taxon>Pseudomonadota</taxon>
        <taxon>Alphaproteobacteria</taxon>
        <taxon>Rhodobacterales</taxon>
        <taxon>Paracoccaceae</taxon>
        <taxon>Paragemmobacter</taxon>
    </lineage>
</organism>
<feature type="domain" description="Porin" evidence="2">
    <location>
        <begin position="7"/>
        <end position="293"/>
    </location>
</feature>
<dbReference type="RefSeq" id="WP_161766100.1">
    <property type="nucleotide sequence ID" value="NZ_JAAATW010000001.1"/>
</dbReference>
<keyword evidence="4" id="KW-1185">Reference proteome</keyword>
<evidence type="ECO:0000259" key="2">
    <source>
        <dbReference type="Pfam" id="PF13609"/>
    </source>
</evidence>
<keyword evidence="1" id="KW-0732">Signal</keyword>
<dbReference type="InterPro" id="IPR023614">
    <property type="entry name" value="Porin_dom_sf"/>
</dbReference>
<dbReference type="EMBL" id="JAAATW010000001">
    <property type="protein sequence ID" value="NBE07165.1"/>
    <property type="molecule type" value="Genomic_DNA"/>
</dbReference>
<proteinExistence type="predicted"/>
<reference evidence="4" key="1">
    <citation type="submission" date="2020-01" db="EMBL/GenBank/DDBJ databases">
        <title>Sphingomonas sp. strain CSW-10.</title>
        <authorList>
            <person name="Chen W.-M."/>
        </authorList>
    </citation>
    <scope>NUCLEOTIDE SEQUENCE [LARGE SCALE GENOMIC DNA]</scope>
    <source>
        <strain evidence="4">CCP-1</strain>
    </source>
</reference>
<dbReference type="Gene3D" id="2.40.160.10">
    <property type="entry name" value="Porin"/>
    <property type="match status" value="1"/>
</dbReference>
<feature type="signal peptide" evidence="1">
    <location>
        <begin position="1"/>
        <end position="20"/>
    </location>
</feature>
<gene>
    <name evidence="3" type="ORF">GU920_06430</name>
</gene>
<evidence type="ECO:0000256" key="1">
    <source>
        <dbReference type="SAM" id="SignalP"/>
    </source>
</evidence>
<dbReference type="SUPFAM" id="SSF56935">
    <property type="entry name" value="Porins"/>
    <property type="match status" value="1"/>
</dbReference>
<name>A0ABW9Y3Q9_9RHOB</name>
<feature type="chain" id="PRO_5046128232" evidence="1">
    <location>
        <begin position="21"/>
        <end position="310"/>
    </location>
</feature>